<name>A0A2P2N5G6_RHIMU</name>
<organism evidence="1">
    <name type="scientific">Rhizophora mucronata</name>
    <name type="common">Asiatic mangrove</name>
    <dbReference type="NCBI Taxonomy" id="61149"/>
    <lineage>
        <taxon>Eukaryota</taxon>
        <taxon>Viridiplantae</taxon>
        <taxon>Streptophyta</taxon>
        <taxon>Embryophyta</taxon>
        <taxon>Tracheophyta</taxon>
        <taxon>Spermatophyta</taxon>
        <taxon>Magnoliopsida</taxon>
        <taxon>eudicotyledons</taxon>
        <taxon>Gunneridae</taxon>
        <taxon>Pentapetalae</taxon>
        <taxon>rosids</taxon>
        <taxon>fabids</taxon>
        <taxon>Malpighiales</taxon>
        <taxon>Rhizophoraceae</taxon>
        <taxon>Rhizophora</taxon>
    </lineage>
</organism>
<sequence>MDCLSKETFFILKEKKKRLSLRKS</sequence>
<dbReference type="EMBL" id="GGEC01057191">
    <property type="protein sequence ID" value="MBX37675.1"/>
    <property type="molecule type" value="Transcribed_RNA"/>
</dbReference>
<accession>A0A2P2N5G6</accession>
<proteinExistence type="predicted"/>
<reference evidence="1" key="1">
    <citation type="submission" date="2018-02" db="EMBL/GenBank/DDBJ databases">
        <title>Rhizophora mucronata_Transcriptome.</title>
        <authorList>
            <person name="Meera S.P."/>
            <person name="Sreeshan A."/>
            <person name="Augustine A."/>
        </authorList>
    </citation>
    <scope>NUCLEOTIDE SEQUENCE</scope>
    <source>
        <tissue evidence="1">Leaf</tissue>
    </source>
</reference>
<evidence type="ECO:0000313" key="1">
    <source>
        <dbReference type="EMBL" id="MBX37675.1"/>
    </source>
</evidence>
<dbReference type="AlphaFoldDB" id="A0A2P2N5G6"/>
<protein>
    <submittedName>
        <fullName evidence="1">Uncharacterized protein</fullName>
    </submittedName>
</protein>